<evidence type="ECO:0000259" key="4">
    <source>
        <dbReference type="PROSITE" id="PS51350"/>
    </source>
</evidence>
<dbReference type="AlphaFoldDB" id="A0A510JSK3"/>
<dbReference type="PRINTS" id="PR00107">
    <property type="entry name" value="PHOSPHOCPHPR"/>
</dbReference>
<evidence type="ECO:0000313" key="5">
    <source>
        <dbReference type="EMBL" id="BBM41431.1"/>
    </source>
</evidence>
<keyword evidence="2" id="KW-0963">Cytoplasm</keyword>
<accession>A0A510JSK3</accession>
<dbReference type="OrthoDB" id="9809047at2"/>
<dbReference type="KEGG" id="lsz:JCM16776_1658"/>
<dbReference type="InterPro" id="IPR035895">
    <property type="entry name" value="HPr-like_sf"/>
</dbReference>
<dbReference type="Gene3D" id="3.30.1340.10">
    <property type="entry name" value="HPr-like"/>
    <property type="match status" value="1"/>
</dbReference>
<protein>
    <submittedName>
        <fullName evidence="5">HPr family phosphocarrier protein</fullName>
    </submittedName>
</protein>
<dbReference type="EMBL" id="AP019827">
    <property type="protein sequence ID" value="BBM41431.1"/>
    <property type="molecule type" value="Genomic_DNA"/>
</dbReference>
<feature type="domain" description="HPr" evidence="4">
    <location>
        <begin position="1"/>
        <end position="106"/>
    </location>
</feature>
<organism evidence="5 6">
    <name type="scientific">Leptotrichia shahii</name>
    <dbReference type="NCBI Taxonomy" id="157691"/>
    <lineage>
        <taxon>Bacteria</taxon>
        <taxon>Fusobacteriati</taxon>
        <taxon>Fusobacteriota</taxon>
        <taxon>Fusobacteriia</taxon>
        <taxon>Fusobacteriales</taxon>
        <taxon>Leptotrichiaceae</taxon>
        <taxon>Leptotrichia</taxon>
    </lineage>
</organism>
<dbReference type="CDD" id="cd00367">
    <property type="entry name" value="PTS-HPr_like"/>
    <property type="match status" value="1"/>
</dbReference>
<dbReference type="STRING" id="1122172.GCA_000373045_00915"/>
<dbReference type="InterPro" id="IPR000032">
    <property type="entry name" value="HPr-like"/>
</dbReference>
<dbReference type="GO" id="GO:0005737">
    <property type="term" value="C:cytoplasm"/>
    <property type="evidence" value="ECO:0007669"/>
    <property type="project" value="UniProtKB-SubCell"/>
</dbReference>
<dbReference type="PROSITE" id="PS51350">
    <property type="entry name" value="PTS_HPR_DOM"/>
    <property type="match status" value="1"/>
</dbReference>
<dbReference type="Proteomes" id="UP000322617">
    <property type="component" value="Chromosome"/>
</dbReference>
<evidence type="ECO:0000256" key="2">
    <source>
        <dbReference type="ARBA" id="ARBA00022490"/>
    </source>
</evidence>
<gene>
    <name evidence="5" type="ORF">JCM16776_1658</name>
</gene>
<dbReference type="PANTHER" id="PTHR33705">
    <property type="entry name" value="PHOSPHOCARRIER PROTEIN HPR"/>
    <property type="match status" value="1"/>
</dbReference>
<sequence length="106" mass="12178">MKEIIVEIKNEQGVHARPSGQIVNIAKKYNVALEIEKVLENKQTKDNKEENEKIDGKNVFGVMMLGAEKGEKLKLRAIAENGENPEEEEKLLEELRQLIEVNKFFE</sequence>
<dbReference type="Pfam" id="PF00381">
    <property type="entry name" value="PTS-HPr"/>
    <property type="match status" value="1"/>
</dbReference>
<dbReference type="GO" id="GO:0009401">
    <property type="term" value="P:phosphoenolpyruvate-dependent sugar phosphotransferase system"/>
    <property type="evidence" value="ECO:0007669"/>
    <property type="project" value="UniProtKB-KW"/>
</dbReference>
<proteinExistence type="predicted"/>
<evidence type="ECO:0000256" key="1">
    <source>
        <dbReference type="ARBA" id="ARBA00004496"/>
    </source>
</evidence>
<dbReference type="SUPFAM" id="SSF55594">
    <property type="entry name" value="HPr-like"/>
    <property type="match status" value="1"/>
</dbReference>
<keyword evidence="6" id="KW-1185">Reference proteome</keyword>
<evidence type="ECO:0000256" key="3">
    <source>
        <dbReference type="ARBA" id="ARBA00022683"/>
    </source>
</evidence>
<comment type="subcellular location">
    <subcellularLocation>
        <location evidence="1">Cytoplasm</location>
    </subcellularLocation>
</comment>
<dbReference type="RefSeq" id="WP_018450536.1">
    <property type="nucleotide sequence ID" value="NZ_AP019827.1"/>
</dbReference>
<evidence type="ECO:0000313" key="6">
    <source>
        <dbReference type="Proteomes" id="UP000322617"/>
    </source>
</evidence>
<dbReference type="PANTHER" id="PTHR33705:SF2">
    <property type="entry name" value="PHOSPHOCARRIER PROTEIN NPR"/>
    <property type="match status" value="1"/>
</dbReference>
<keyword evidence="3" id="KW-0598">Phosphotransferase system</keyword>
<dbReference type="InterPro" id="IPR050399">
    <property type="entry name" value="HPr"/>
</dbReference>
<reference evidence="5 6" key="1">
    <citation type="submission" date="2019-07" db="EMBL/GenBank/DDBJ databases">
        <title>Complete Genome Sequence of Leptotrichia shahii Strain JCM 16776.</title>
        <authorList>
            <person name="Watanabe S."/>
            <person name="Cui L."/>
        </authorList>
    </citation>
    <scope>NUCLEOTIDE SEQUENCE [LARGE SCALE GENOMIC DNA]</scope>
    <source>
        <strain evidence="5 6">JCM16776</strain>
    </source>
</reference>
<dbReference type="NCBIfam" id="TIGR01003">
    <property type="entry name" value="PTS_HPr_family"/>
    <property type="match status" value="1"/>
</dbReference>
<name>A0A510JSK3_9FUSO</name>